<dbReference type="GO" id="GO:0030488">
    <property type="term" value="P:tRNA methylation"/>
    <property type="evidence" value="ECO:0007669"/>
    <property type="project" value="TreeGrafter"/>
</dbReference>
<dbReference type="FunFam" id="3.40.50.150:FF:000073">
    <property type="entry name" value="THUMP domain containing 3"/>
    <property type="match status" value="1"/>
</dbReference>
<dbReference type="SUPFAM" id="SSF143437">
    <property type="entry name" value="THUMP domain-like"/>
    <property type="match status" value="1"/>
</dbReference>
<accession>A0A6P8YPZ2</accession>
<evidence type="ECO:0000313" key="8">
    <source>
        <dbReference type="RefSeq" id="XP_034239320.1"/>
    </source>
</evidence>
<dbReference type="PANTHER" id="PTHR14911">
    <property type="entry name" value="THUMP DOMAIN-CONTAINING"/>
    <property type="match status" value="1"/>
</dbReference>
<dbReference type="Pfam" id="PF02926">
    <property type="entry name" value="THUMP"/>
    <property type="match status" value="1"/>
</dbReference>
<dbReference type="PANTHER" id="PTHR14911:SF13">
    <property type="entry name" value="TRNA (GUANINE(6)-N2)-METHYLTRANSFERASE THUMP3"/>
    <property type="match status" value="1"/>
</dbReference>
<protein>
    <submittedName>
        <fullName evidence="8">Uncharacterized protein LOC117644159</fullName>
    </submittedName>
</protein>
<keyword evidence="2" id="KW-0489">Methyltransferase</keyword>
<keyword evidence="4" id="KW-0694">RNA-binding</keyword>
<dbReference type="PROSITE" id="PS51165">
    <property type="entry name" value="THUMP"/>
    <property type="match status" value="1"/>
</dbReference>
<evidence type="ECO:0000256" key="5">
    <source>
        <dbReference type="SAM" id="MobiDB-lite"/>
    </source>
</evidence>
<gene>
    <name evidence="8" type="primary">LOC117644159</name>
</gene>
<dbReference type="InterPro" id="IPR000241">
    <property type="entry name" value="RlmKL-like_Mtase"/>
</dbReference>
<feature type="region of interest" description="Disordered" evidence="5">
    <location>
        <begin position="76"/>
        <end position="97"/>
    </location>
</feature>
<dbReference type="GO" id="GO:0043527">
    <property type="term" value="C:tRNA methyltransferase complex"/>
    <property type="evidence" value="ECO:0007669"/>
    <property type="project" value="UniProtKB-ARBA"/>
</dbReference>
<sequence length="732" mass="81591">MRLRAQRLCWHTLPYRYSHSSCEAKPNRLPVLPAAFGCDSWNSTSSTRPPTRPPSCFVVTPRRNLWTSVAVMESEQTENVEQVEQGARPDRADADRNKSRAVEELLKIRTESEITIEATVDTGFEFMAIEECRDKFGQDFHVLKERGSIMFNIAKEKFPEVMKLRSVDNLYQVLSFDPKMDLKGTNSAEDVAIAKKQAHTPDWDKWLNVWKELSGFEGIVKPTPEQYAAANERATKDKEAEKIRTAERQKKYKERQERNAEKRAKRKAKADLLRAQRDAARKAAAVENKDEGANETSKAVDTASDAAADENIVEEKTDEPVGTDNIESELEKVSMASSDTQRETEETTLEDSASGVTTEVEGTADGADSEDEIQSLPDYEREIEREIDADVPSSERVLRFRATCFRVGKHSFGSMEVAREFGGELQDKFNWVVDLVNFNAEIVLFLFKDSAQVSIALTKRSLHRRNISFFGPTTLRSTVCHNLLRLADIQQGDIVLDPLAGGGSIPIEGAMSFPGTFHIGGDIHPKACSRFYSNVRCLQEEEGRELPIGTVRWDSRRLPLNEGSVDVIVTDLPFGVRLGSKTSNRNLYQRVLLEMARVARPGKGRAILLTQDRKSFSMALVNTMGLWWQSKVMSANIGGLDAAVFTLRRTAKIRPDEAELAAAAAQAKERGSWREGPYTGGHGHRGRGGQRGRGRGGGRGRPYPRGNRQSNNSGNWRDAGKNDGAPNPTAAI</sequence>
<evidence type="ECO:0000256" key="1">
    <source>
        <dbReference type="ARBA" id="ARBA00004496"/>
    </source>
</evidence>
<keyword evidence="2" id="KW-0808">Transferase</keyword>
<evidence type="ECO:0000259" key="6">
    <source>
        <dbReference type="PROSITE" id="PS51165"/>
    </source>
</evidence>
<dbReference type="AlphaFoldDB" id="A0A6P8YPZ2"/>
<comment type="subcellular location">
    <subcellularLocation>
        <location evidence="1">Cytoplasm</location>
    </subcellularLocation>
</comment>
<dbReference type="GO" id="GO:0016423">
    <property type="term" value="F:tRNA (guanine) methyltransferase activity"/>
    <property type="evidence" value="ECO:0007669"/>
    <property type="project" value="TreeGrafter"/>
</dbReference>
<dbReference type="GO" id="GO:0005737">
    <property type="term" value="C:cytoplasm"/>
    <property type="evidence" value="ECO:0007669"/>
    <property type="project" value="UniProtKB-SubCell"/>
</dbReference>
<keyword evidence="7" id="KW-1185">Reference proteome</keyword>
<feature type="compositionally biased region" description="Basic and acidic residues" evidence="5">
    <location>
        <begin position="269"/>
        <end position="281"/>
    </location>
</feature>
<keyword evidence="3" id="KW-0819">tRNA processing</keyword>
<dbReference type="GO" id="GO:0003723">
    <property type="term" value="F:RNA binding"/>
    <property type="evidence" value="ECO:0007669"/>
    <property type="project" value="UniProtKB-UniRule"/>
</dbReference>
<dbReference type="SUPFAM" id="SSF53335">
    <property type="entry name" value="S-adenosyl-L-methionine-dependent methyltransferases"/>
    <property type="match status" value="1"/>
</dbReference>
<dbReference type="KEGG" id="tpal:117644159"/>
<feature type="domain" description="THUMP" evidence="6">
    <location>
        <begin position="351"/>
        <end position="457"/>
    </location>
</feature>
<proteinExistence type="predicted"/>
<dbReference type="CDD" id="cd02440">
    <property type="entry name" value="AdoMet_MTases"/>
    <property type="match status" value="1"/>
</dbReference>
<evidence type="ECO:0000256" key="2">
    <source>
        <dbReference type="ARBA" id="ARBA00022603"/>
    </source>
</evidence>
<feature type="region of interest" description="Disordered" evidence="5">
    <location>
        <begin position="247"/>
        <end position="380"/>
    </location>
</feature>
<evidence type="ECO:0000256" key="3">
    <source>
        <dbReference type="ARBA" id="ARBA00022694"/>
    </source>
</evidence>
<feature type="region of interest" description="Disordered" evidence="5">
    <location>
        <begin position="664"/>
        <end position="732"/>
    </location>
</feature>
<dbReference type="OrthoDB" id="47730at2759"/>
<dbReference type="Pfam" id="PF01170">
    <property type="entry name" value="UPF0020"/>
    <property type="match status" value="1"/>
</dbReference>
<reference evidence="8" key="1">
    <citation type="submission" date="2025-08" db="UniProtKB">
        <authorList>
            <consortium name="RefSeq"/>
        </authorList>
    </citation>
    <scope>IDENTIFICATION</scope>
    <source>
        <tissue evidence="8">Total insect</tissue>
    </source>
</reference>
<dbReference type="RefSeq" id="XP_034239320.1">
    <property type="nucleotide sequence ID" value="XM_034383429.1"/>
</dbReference>
<feature type="compositionally biased region" description="Basic and acidic residues" evidence="5">
    <location>
        <begin position="247"/>
        <end position="262"/>
    </location>
</feature>
<dbReference type="Gene3D" id="3.40.50.150">
    <property type="entry name" value="Vaccinia Virus protein VP39"/>
    <property type="match status" value="1"/>
</dbReference>
<feature type="compositionally biased region" description="Basic and acidic residues" evidence="5">
    <location>
        <begin position="87"/>
        <end position="97"/>
    </location>
</feature>
<dbReference type="InterPro" id="IPR029063">
    <property type="entry name" value="SAM-dependent_MTases_sf"/>
</dbReference>
<dbReference type="Proteomes" id="UP000515158">
    <property type="component" value="Unplaced"/>
</dbReference>
<dbReference type="CDD" id="cd11715">
    <property type="entry name" value="THUMP_AdoMetMT"/>
    <property type="match status" value="1"/>
</dbReference>
<dbReference type="GeneID" id="117644159"/>
<evidence type="ECO:0000313" key="7">
    <source>
        <dbReference type="Proteomes" id="UP000515158"/>
    </source>
</evidence>
<feature type="compositionally biased region" description="Basic residues" evidence="5">
    <location>
        <begin position="682"/>
        <end position="698"/>
    </location>
</feature>
<name>A0A6P8YPZ2_THRPL</name>
<evidence type="ECO:0000256" key="4">
    <source>
        <dbReference type="PROSITE-ProRule" id="PRU00529"/>
    </source>
</evidence>
<dbReference type="Gene3D" id="3.30.2130.30">
    <property type="match status" value="1"/>
</dbReference>
<dbReference type="InterPro" id="IPR004114">
    <property type="entry name" value="THUMP_dom"/>
</dbReference>
<dbReference type="InParanoid" id="A0A6P8YPZ2"/>
<dbReference type="SMART" id="SM00981">
    <property type="entry name" value="THUMP"/>
    <property type="match status" value="1"/>
</dbReference>
<organism evidence="8">
    <name type="scientific">Thrips palmi</name>
    <name type="common">Melon thrips</name>
    <dbReference type="NCBI Taxonomy" id="161013"/>
    <lineage>
        <taxon>Eukaryota</taxon>
        <taxon>Metazoa</taxon>
        <taxon>Ecdysozoa</taxon>
        <taxon>Arthropoda</taxon>
        <taxon>Hexapoda</taxon>
        <taxon>Insecta</taxon>
        <taxon>Pterygota</taxon>
        <taxon>Neoptera</taxon>
        <taxon>Paraneoptera</taxon>
        <taxon>Thysanoptera</taxon>
        <taxon>Terebrantia</taxon>
        <taxon>Thripoidea</taxon>
        <taxon>Thripidae</taxon>
        <taxon>Thrips</taxon>
    </lineage>
</organism>